<proteinExistence type="predicted"/>
<keyword evidence="2" id="KW-1185">Reference proteome</keyword>
<evidence type="ECO:0000313" key="1">
    <source>
        <dbReference type="EMBL" id="QUI23068.1"/>
    </source>
</evidence>
<name>A0A8J8SH73_9FIRM</name>
<dbReference type="KEGG" id="vpy:HZI73_12560"/>
<accession>A0A8J8SH73</accession>
<organism evidence="1 2">
    <name type="scientific">Vallitalea pronyensis</name>
    <dbReference type="NCBI Taxonomy" id="1348613"/>
    <lineage>
        <taxon>Bacteria</taxon>
        <taxon>Bacillati</taxon>
        <taxon>Bacillota</taxon>
        <taxon>Clostridia</taxon>
        <taxon>Lachnospirales</taxon>
        <taxon>Vallitaleaceae</taxon>
        <taxon>Vallitalea</taxon>
    </lineage>
</organism>
<dbReference type="Proteomes" id="UP000683246">
    <property type="component" value="Chromosome"/>
</dbReference>
<reference evidence="1" key="1">
    <citation type="submission" date="2020-07" db="EMBL/GenBank/DDBJ databases">
        <title>Vallitalea pronyensis genome.</title>
        <authorList>
            <person name="Postec A."/>
        </authorList>
    </citation>
    <scope>NUCLEOTIDE SEQUENCE</scope>
    <source>
        <strain evidence="1">FatNI3</strain>
    </source>
</reference>
<evidence type="ECO:0000313" key="2">
    <source>
        <dbReference type="Proteomes" id="UP000683246"/>
    </source>
</evidence>
<dbReference type="RefSeq" id="WP_212698569.1">
    <property type="nucleotide sequence ID" value="NZ_CP058649.1"/>
</dbReference>
<protein>
    <submittedName>
        <fullName evidence="1">Uncharacterized protein</fullName>
    </submittedName>
</protein>
<dbReference type="AlphaFoldDB" id="A0A8J8SH73"/>
<dbReference type="EMBL" id="CP058649">
    <property type="protein sequence ID" value="QUI23068.1"/>
    <property type="molecule type" value="Genomic_DNA"/>
</dbReference>
<gene>
    <name evidence="1" type="ORF">HZI73_12560</name>
</gene>
<sequence length="340" mass="39058">MNELNKEQRAFLNTHIKRSPKDMWQEELIRLRGIELKDEITLDDIEATINQWVLVETKDGGPGLRPYTCLCGRSIRYQFIVKHRQKDITYKLGSECIKKYTGIDGRVAKKVLIEQKSMNSEMDEILSKKQEGIINAQQYLLDYEALPQLSREQLQLGLPLTDKQLDKAFKAIEKDNHTKHASKAAYAKLRELKEQELAFINQLSPEDRRTLIIRLKDGSNVYTLDALKDIVVSQIATRQGDIPEDNVRTTSKPSSGKGNQALNKVKQALNLLSEEQRQFWGTRMSLQQRIETAPYILEKSHIIEPNKIIGKPIPSKLKQQIHLRLPLTNKQMASIADLVH</sequence>